<protein>
    <recommendedName>
        <fullName evidence="4">Polyketide cyclase / dehydrase and lipid transport</fullName>
    </recommendedName>
</protein>
<name>A0A0M3TBY2_9ACTN</name>
<evidence type="ECO:0000313" key="3">
    <source>
        <dbReference type="Proteomes" id="UP000068137"/>
    </source>
</evidence>
<feature type="compositionally biased region" description="Basic and acidic residues" evidence="1">
    <location>
        <begin position="132"/>
        <end position="148"/>
    </location>
</feature>
<dbReference type="SUPFAM" id="SSF55961">
    <property type="entry name" value="Bet v1-like"/>
    <property type="match status" value="1"/>
</dbReference>
<organism evidence="2 3">
    <name type="scientific">Lawsonella clevelandensis</name>
    <dbReference type="NCBI Taxonomy" id="1528099"/>
    <lineage>
        <taxon>Bacteria</taxon>
        <taxon>Bacillati</taxon>
        <taxon>Actinomycetota</taxon>
        <taxon>Actinomycetes</taxon>
        <taxon>Mycobacteriales</taxon>
        <taxon>Lawsonellaceae</taxon>
        <taxon>Lawsonella</taxon>
    </lineage>
</organism>
<evidence type="ECO:0008006" key="4">
    <source>
        <dbReference type="Google" id="ProtNLM"/>
    </source>
</evidence>
<proteinExistence type="predicted"/>
<gene>
    <name evidence="2" type="ORF">AL705_07675</name>
</gene>
<evidence type="ECO:0000313" key="2">
    <source>
        <dbReference type="EMBL" id="ALE19424.1"/>
    </source>
</evidence>
<dbReference type="RefSeq" id="WP_053962502.1">
    <property type="nucleotide sequence ID" value="NZ_CP012390.1"/>
</dbReference>
<evidence type="ECO:0000256" key="1">
    <source>
        <dbReference type="SAM" id="MobiDB-lite"/>
    </source>
</evidence>
<reference evidence="2 3" key="1">
    <citation type="journal article" date="2015" name="Genome Announc.">
        <title>Complete Genome Sequences for Two Strains of a Novel Fastidious, Partially Acid-Fast, Gram-Positive Corynebacterineae Bacterium, Derived from Human Clinical Samples.</title>
        <authorList>
            <person name="Nicholson A.C."/>
            <person name="Bell M."/>
            <person name="Humrighouse B.W."/>
            <person name="McQuiston J.R."/>
        </authorList>
    </citation>
    <scope>NUCLEOTIDE SEQUENCE [LARGE SCALE GENOMIC DNA]</scope>
    <source>
        <strain evidence="2 3">X1698</strain>
    </source>
</reference>
<accession>A0A0M3TBY2</accession>
<dbReference type="AlphaFoldDB" id="A0A0M3TBY2"/>
<dbReference type="OrthoDB" id="3826327at2"/>
<dbReference type="Proteomes" id="UP000068137">
    <property type="component" value="Chromosome"/>
</dbReference>
<sequence length="148" mass="16511">MVHPIQIADLAYLPVPADDIALVIANSAEWARWFPNLRLTVTENRGPLGLRWTATGAVDGTSEIWLESVADGTNLHYFLHAAPSGTGSPATQAKRAASLTTFYRFRFKDLVNELRQLLDSDRPAGEDPLQWRVEHPRAREIHEELPAS</sequence>
<dbReference type="KEGG" id="cbq:AL705_07675"/>
<dbReference type="EMBL" id="CP012390">
    <property type="protein sequence ID" value="ALE19424.1"/>
    <property type="molecule type" value="Genomic_DNA"/>
</dbReference>
<dbReference type="STRING" id="1528099.AL705_07675"/>
<feature type="region of interest" description="Disordered" evidence="1">
    <location>
        <begin position="125"/>
        <end position="148"/>
    </location>
</feature>